<keyword evidence="1" id="KW-0732">Signal</keyword>
<evidence type="ECO:0000256" key="1">
    <source>
        <dbReference type="SAM" id="SignalP"/>
    </source>
</evidence>
<dbReference type="Pfam" id="PF11276">
    <property type="entry name" value="DUF3078"/>
    <property type="match status" value="1"/>
</dbReference>
<dbReference type="Proteomes" id="UP000238426">
    <property type="component" value="Unassembled WGS sequence"/>
</dbReference>
<dbReference type="RefSeq" id="WP_106463867.1">
    <property type="nucleotide sequence ID" value="NZ_PXOQ01000009.1"/>
</dbReference>
<dbReference type="OrthoDB" id="1495718at2"/>
<evidence type="ECO:0008006" key="4">
    <source>
        <dbReference type="Google" id="ProtNLM"/>
    </source>
</evidence>
<gene>
    <name evidence="2" type="ORF">C7H52_10580</name>
</gene>
<feature type="chain" id="PRO_5015597418" description="DUF3078 domain-containing protein" evidence="1">
    <location>
        <begin position="20"/>
        <end position="318"/>
    </location>
</feature>
<comment type="caution">
    <text evidence="2">The sequence shown here is derived from an EMBL/GenBank/DDBJ whole genome shotgun (WGS) entry which is preliminary data.</text>
</comment>
<accession>A0A2T1NA25</accession>
<evidence type="ECO:0000313" key="3">
    <source>
        <dbReference type="Proteomes" id="UP000238426"/>
    </source>
</evidence>
<name>A0A2T1NA25_9FLAO</name>
<organism evidence="2 3">
    <name type="scientific">Aurantibacter aestuarii</name>
    <dbReference type="NCBI Taxonomy" id="1266046"/>
    <lineage>
        <taxon>Bacteria</taxon>
        <taxon>Pseudomonadati</taxon>
        <taxon>Bacteroidota</taxon>
        <taxon>Flavobacteriia</taxon>
        <taxon>Flavobacteriales</taxon>
        <taxon>Flavobacteriaceae</taxon>
        <taxon>Aurantibacter</taxon>
    </lineage>
</organism>
<protein>
    <recommendedName>
        <fullName evidence="4">DUF3078 domain-containing protein</fullName>
    </recommendedName>
</protein>
<proteinExistence type="predicted"/>
<dbReference type="AlphaFoldDB" id="A0A2T1NA25"/>
<dbReference type="InterPro" id="IPR021428">
    <property type="entry name" value="DUF3078"/>
</dbReference>
<sequence>MKLLRFFIVLLVLCSTLNAQQNSVIITKKPLPDSLKPWKIKHKVGVDLSEVTFVNWSAGGSNSISALTNIVSSVSYRKERVSWVNRAVLRLGGNKQEGQRIRKTDDVVELSSNFGFQKDSLSNWYYSSRFNAKTQILDGYNYPNREKRISKFFAPGYVFVGLGAEYGRNIEEFSLYLSPLTYKGTFVLDEALSNAGAFGVDKAVLDSQGNVIKDGERVRSEIGILLQGTYETNLFENIDLRSQVELYTDYLNSFGNVDIDWEFLLDFKVNSYVKAGLGSHLIYDDDIDAFEEKDGEQINKGPKIQWKQILGIGVVVVF</sequence>
<evidence type="ECO:0000313" key="2">
    <source>
        <dbReference type="EMBL" id="PSG88726.1"/>
    </source>
</evidence>
<keyword evidence="3" id="KW-1185">Reference proteome</keyword>
<dbReference type="EMBL" id="PXOQ01000009">
    <property type="protein sequence ID" value="PSG88726.1"/>
    <property type="molecule type" value="Genomic_DNA"/>
</dbReference>
<reference evidence="2 3" key="1">
    <citation type="submission" date="2018-03" db="EMBL/GenBank/DDBJ databases">
        <title>Mesoflavibacter sp. HG37 and Mesoflavibacter sp. HG96 sp.nov., two marine bacteria isolated from seawater of Western Pacific Ocean.</title>
        <authorList>
            <person name="Cheng H."/>
            <person name="Wu Y.-H."/>
            <person name="Guo L.-L."/>
            <person name="Xu X.-W."/>
        </authorList>
    </citation>
    <scope>NUCLEOTIDE SEQUENCE [LARGE SCALE GENOMIC DNA]</scope>
    <source>
        <strain evidence="2 3">KCTC 32269</strain>
    </source>
</reference>
<feature type="signal peptide" evidence="1">
    <location>
        <begin position="1"/>
        <end position="19"/>
    </location>
</feature>